<feature type="region of interest" description="Disordered" evidence="1">
    <location>
        <begin position="27"/>
        <end position="47"/>
    </location>
</feature>
<keyword evidence="3" id="KW-1185">Reference proteome</keyword>
<feature type="compositionally biased region" description="Basic residues" evidence="1">
    <location>
        <begin position="27"/>
        <end position="39"/>
    </location>
</feature>
<gene>
    <name evidence="2" type="ORF">CEXT_557701</name>
</gene>
<protein>
    <submittedName>
        <fullName evidence="2">Uncharacterized protein</fullName>
    </submittedName>
</protein>
<dbReference type="Proteomes" id="UP001054945">
    <property type="component" value="Unassembled WGS sequence"/>
</dbReference>
<evidence type="ECO:0000313" key="2">
    <source>
        <dbReference type="EMBL" id="GIY78288.1"/>
    </source>
</evidence>
<evidence type="ECO:0000256" key="1">
    <source>
        <dbReference type="SAM" id="MobiDB-lite"/>
    </source>
</evidence>
<organism evidence="2 3">
    <name type="scientific">Caerostris extrusa</name>
    <name type="common">Bark spider</name>
    <name type="synonym">Caerostris bankana</name>
    <dbReference type="NCBI Taxonomy" id="172846"/>
    <lineage>
        <taxon>Eukaryota</taxon>
        <taxon>Metazoa</taxon>
        <taxon>Ecdysozoa</taxon>
        <taxon>Arthropoda</taxon>
        <taxon>Chelicerata</taxon>
        <taxon>Arachnida</taxon>
        <taxon>Araneae</taxon>
        <taxon>Araneomorphae</taxon>
        <taxon>Entelegynae</taxon>
        <taxon>Araneoidea</taxon>
        <taxon>Araneidae</taxon>
        <taxon>Caerostris</taxon>
    </lineage>
</organism>
<name>A0AAV4W9K2_CAEEX</name>
<proteinExistence type="predicted"/>
<dbReference type="EMBL" id="BPLR01015737">
    <property type="protein sequence ID" value="GIY78288.1"/>
    <property type="molecule type" value="Genomic_DNA"/>
</dbReference>
<accession>A0AAV4W9K2</accession>
<evidence type="ECO:0000313" key="3">
    <source>
        <dbReference type="Proteomes" id="UP001054945"/>
    </source>
</evidence>
<dbReference type="AlphaFoldDB" id="A0AAV4W9K2"/>
<reference evidence="2 3" key="1">
    <citation type="submission" date="2021-06" db="EMBL/GenBank/DDBJ databases">
        <title>Caerostris extrusa draft genome.</title>
        <authorList>
            <person name="Kono N."/>
            <person name="Arakawa K."/>
        </authorList>
    </citation>
    <scope>NUCLEOTIDE SEQUENCE [LARGE SCALE GENOMIC DNA]</scope>
</reference>
<comment type="caution">
    <text evidence="2">The sequence shown here is derived from an EMBL/GenBank/DDBJ whole genome shotgun (WGS) entry which is preliminary data.</text>
</comment>
<sequence length="83" mass="9862">MLHEQQYTHNRRKKRSTFQRHAQIFGKLHKNKSKQKNSQKRANNGNRFEVGRRRFLASIKRLEQIVAFLAGYIRRLAADGGNR</sequence>